<proteinExistence type="predicted"/>
<dbReference type="PANTHER" id="PTHR44586">
    <property type="entry name" value="F-BOX DOMAIN CONTAINING PROTEIN, EXPRESSED"/>
    <property type="match status" value="1"/>
</dbReference>
<name>A0AAD8QPT1_LOLMU</name>
<dbReference type="InterPro" id="IPR036047">
    <property type="entry name" value="F-box-like_dom_sf"/>
</dbReference>
<dbReference type="SUPFAM" id="SSF81383">
    <property type="entry name" value="F-box domain"/>
    <property type="match status" value="1"/>
</dbReference>
<evidence type="ECO:0000313" key="4">
    <source>
        <dbReference type="Proteomes" id="UP001231189"/>
    </source>
</evidence>
<evidence type="ECO:0000259" key="2">
    <source>
        <dbReference type="Pfam" id="PF12937"/>
    </source>
</evidence>
<gene>
    <name evidence="3" type="ORF">QYE76_030379</name>
</gene>
<feature type="domain" description="F-box" evidence="2">
    <location>
        <begin position="8"/>
        <end position="43"/>
    </location>
</feature>
<organism evidence="3 4">
    <name type="scientific">Lolium multiflorum</name>
    <name type="common">Italian ryegrass</name>
    <name type="synonym">Lolium perenne subsp. multiflorum</name>
    <dbReference type="NCBI Taxonomy" id="4521"/>
    <lineage>
        <taxon>Eukaryota</taxon>
        <taxon>Viridiplantae</taxon>
        <taxon>Streptophyta</taxon>
        <taxon>Embryophyta</taxon>
        <taxon>Tracheophyta</taxon>
        <taxon>Spermatophyta</taxon>
        <taxon>Magnoliopsida</taxon>
        <taxon>Liliopsida</taxon>
        <taxon>Poales</taxon>
        <taxon>Poaceae</taxon>
        <taxon>BOP clade</taxon>
        <taxon>Pooideae</taxon>
        <taxon>Poodae</taxon>
        <taxon>Poeae</taxon>
        <taxon>Poeae Chloroplast Group 2 (Poeae type)</taxon>
        <taxon>Loliodinae</taxon>
        <taxon>Loliinae</taxon>
        <taxon>Lolium</taxon>
    </lineage>
</organism>
<dbReference type="Pfam" id="PF03478">
    <property type="entry name" value="Beta-prop_KIB1-4"/>
    <property type="match status" value="1"/>
</dbReference>
<evidence type="ECO:0000313" key="3">
    <source>
        <dbReference type="EMBL" id="KAK1606706.1"/>
    </source>
</evidence>
<protein>
    <recommendedName>
        <fullName evidence="5">F-box domain-containing protein</fullName>
    </recommendedName>
</protein>
<evidence type="ECO:0008006" key="5">
    <source>
        <dbReference type="Google" id="ProtNLM"/>
    </source>
</evidence>
<feature type="domain" description="KIB1-4 beta-propeller" evidence="1">
    <location>
        <begin position="69"/>
        <end position="365"/>
    </location>
</feature>
<keyword evidence="4" id="KW-1185">Reference proteome</keyword>
<dbReference type="EMBL" id="JAUUTY010000007">
    <property type="protein sequence ID" value="KAK1606706.1"/>
    <property type="molecule type" value="Genomic_DNA"/>
</dbReference>
<dbReference type="PANTHER" id="PTHR44586:SF6">
    <property type="entry name" value="OS11G0579600 PROTEIN"/>
    <property type="match status" value="1"/>
</dbReference>
<dbReference type="InterPro" id="IPR005174">
    <property type="entry name" value="KIB1-4_b-propeller"/>
</dbReference>
<sequence>MEAPSPDWSELPVDILHTIFELLECPDNLRVTAVCTAWHKASSEVCHRISQTPWLLYCTEDASPSDVSMYSLSEQRAYMVTLPDPPIAGRFLIGSSHGWLITADEKSDLVLLNPITSEQMRLPPVTTMQHIKPVTSGDGVLEGYEMSYYHGKLFPRIAEPTCTYHLDEYRETVYFKAVLSSDLSSSCDCTVMLIHQPYWQLSFAKVGGETWNWIGIETDYTDGIHHDGWFYAVNTAGTIDSFYFNGTSIIHKRIAYQMLTRPTKVVYIAQAPWGDKLLITRRSRTTNHDTEGTFEIMVYKFDLNNKKLIKMTGIGDHVLFIGHNASLCLPVSDHPQLMSSCVYYTDHAVESLFEAQSKKRDMGIYHLESNVVMNIMSPELWMTWLPPLWLTPNTSKTSHHRTRCLE</sequence>
<comment type="caution">
    <text evidence="3">The sequence shown here is derived from an EMBL/GenBank/DDBJ whole genome shotgun (WGS) entry which is preliminary data.</text>
</comment>
<reference evidence="3" key="1">
    <citation type="submission" date="2023-07" db="EMBL/GenBank/DDBJ databases">
        <title>A chromosome-level genome assembly of Lolium multiflorum.</title>
        <authorList>
            <person name="Chen Y."/>
            <person name="Copetti D."/>
            <person name="Kolliker R."/>
            <person name="Studer B."/>
        </authorList>
    </citation>
    <scope>NUCLEOTIDE SEQUENCE</scope>
    <source>
        <strain evidence="3">02402/16</strain>
        <tissue evidence="3">Leaf</tissue>
    </source>
</reference>
<evidence type="ECO:0000259" key="1">
    <source>
        <dbReference type="Pfam" id="PF03478"/>
    </source>
</evidence>
<dbReference type="Proteomes" id="UP001231189">
    <property type="component" value="Unassembled WGS sequence"/>
</dbReference>
<dbReference type="AlphaFoldDB" id="A0AAD8QPT1"/>
<dbReference type="InterPro" id="IPR001810">
    <property type="entry name" value="F-box_dom"/>
</dbReference>
<accession>A0AAD8QPT1</accession>
<dbReference type="Pfam" id="PF12937">
    <property type="entry name" value="F-box-like"/>
    <property type="match status" value="1"/>
</dbReference>
<dbReference type="Gene3D" id="1.20.1280.50">
    <property type="match status" value="1"/>
</dbReference>